<dbReference type="HOGENOM" id="CLU_963867_0_0_1"/>
<sequence length="289" mass="32892">MEASQIPQKPFLDWVLENTKDCTRPEKTSSLCVRYMGGSKPKNAMNFRSQIKRAVTRKDKNSQLTPHQIVQLCFLLSIAVPEHRKDEYSLKEAGTLSLDQYDRIESFSAFDGSYEKKGTHSFYGLAKNPKRNKDVMITVQRLGEGPSRKVPVIAAPTITARRLSKQILNYSAVIETACLPLFKMQHQHVSSRPNQDITLEIFSTKFQEAHGALSLAATFYPTRTDRFVPFIECLKLLKFLMLNLDVPEEHPITKKVSEDIRIFTNGVAATFVPITSIDYMLTKLYEVIN</sequence>
<evidence type="ECO:0000313" key="3">
    <source>
        <dbReference type="Proteomes" id="UP000008068"/>
    </source>
</evidence>
<dbReference type="InParanoid" id="G0MAN4"/>
<name>G0MAN4_CAEBE</name>
<reference evidence="3" key="1">
    <citation type="submission" date="2011-07" db="EMBL/GenBank/DDBJ databases">
        <authorList>
            <consortium name="Caenorhabditis brenneri Sequencing and Analysis Consortium"/>
            <person name="Wilson R.K."/>
        </authorList>
    </citation>
    <scope>NUCLEOTIDE SEQUENCE [LARGE SCALE GENOMIC DNA]</scope>
    <source>
        <strain evidence="3">PB2801</strain>
    </source>
</reference>
<dbReference type="InterPro" id="IPR006570">
    <property type="entry name" value="SPK_dom"/>
</dbReference>
<dbReference type="EMBL" id="GL379788">
    <property type="protein sequence ID" value="EGT40759.1"/>
    <property type="molecule type" value="Genomic_DNA"/>
</dbReference>
<dbReference type="Proteomes" id="UP000008068">
    <property type="component" value="Unassembled WGS sequence"/>
</dbReference>
<proteinExistence type="predicted"/>
<dbReference type="AlphaFoldDB" id="G0MAN4"/>
<keyword evidence="3" id="KW-1185">Reference proteome</keyword>
<gene>
    <name evidence="2" type="ORF">CAEBREN_14791</name>
</gene>
<feature type="domain" description="SPK" evidence="1">
    <location>
        <begin position="11"/>
        <end position="114"/>
    </location>
</feature>
<evidence type="ECO:0000313" key="2">
    <source>
        <dbReference type="EMBL" id="EGT40759.1"/>
    </source>
</evidence>
<accession>G0MAN4</accession>
<organism evidence="3">
    <name type="scientific">Caenorhabditis brenneri</name>
    <name type="common">Nematode worm</name>
    <dbReference type="NCBI Taxonomy" id="135651"/>
    <lineage>
        <taxon>Eukaryota</taxon>
        <taxon>Metazoa</taxon>
        <taxon>Ecdysozoa</taxon>
        <taxon>Nematoda</taxon>
        <taxon>Chromadorea</taxon>
        <taxon>Rhabditida</taxon>
        <taxon>Rhabditina</taxon>
        <taxon>Rhabditomorpha</taxon>
        <taxon>Rhabditoidea</taxon>
        <taxon>Rhabditidae</taxon>
        <taxon>Peloderinae</taxon>
        <taxon>Caenorhabditis</taxon>
    </lineage>
</organism>
<protein>
    <recommendedName>
        <fullName evidence="1">SPK domain-containing protein</fullName>
    </recommendedName>
</protein>
<dbReference type="Pfam" id="PF04435">
    <property type="entry name" value="SPK"/>
    <property type="match status" value="1"/>
</dbReference>
<evidence type="ECO:0000259" key="1">
    <source>
        <dbReference type="Pfam" id="PF04435"/>
    </source>
</evidence>